<dbReference type="RefSeq" id="WP_018324187.1">
    <property type="nucleotide sequence ID" value="NZ_JACHBK010000001.1"/>
</dbReference>
<proteinExistence type="predicted"/>
<evidence type="ECO:0000256" key="1">
    <source>
        <dbReference type="SAM" id="MobiDB-lite"/>
    </source>
</evidence>
<feature type="region of interest" description="Disordered" evidence="1">
    <location>
        <begin position="188"/>
        <end position="209"/>
    </location>
</feature>
<gene>
    <name evidence="3" type="ORF">GGD55_000542</name>
</gene>
<dbReference type="Pfam" id="PF02120">
    <property type="entry name" value="Flg_hook"/>
    <property type="match status" value="1"/>
</dbReference>
<accession>A0A7W8U6S8</accession>
<keyword evidence="4" id="KW-1185">Reference proteome</keyword>
<reference evidence="3 4" key="1">
    <citation type="submission" date="2020-08" db="EMBL/GenBank/DDBJ databases">
        <title>Genomic Encyclopedia of Type Strains, Phase IV (KMG-V): Genome sequencing to study the core and pangenomes of soil and plant-associated prokaryotes.</title>
        <authorList>
            <person name="Whitman W."/>
        </authorList>
    </citation>
    <scope>NUCLEOTIDE SEQUENCE [LARGE SCALE GENOMIC DNA]</scope>
    <source>
        <strain evidence="3 4">SEMIA 4084</strain>
    </source>
</reference>
<name>A0A7W8U6S8_9HYPH</name>
<evidence type="ECO:0000313" key="3">
    <source>
        <dbReference type="EMBL" id="MBB5533881.1"/>
    </source>
</evidence>
<protein>
    <submittedName>
        <fullName evidence="3">Chemotaxis protein MotD</fullName>
    </submittedName>
</protein>
<dbReference type="Gene3D" id="3.30.750.140">
    <property type="match status" value="1"/>
</dbReference>
<dbReference type="EMBL" id="JACHBK010000001">
    <property type="protein sequence ID" value="MBB5533881.1"/>
    <property type="molecule type" value="Genomic_DNA"/>
</dbReference>
<dbReference type="CDD" id="cd17470">
    <property type="entry name" value="T3SS_Flik_C"/>
    <property type="match status" value="1"/>
</dbReference>
<evidence type="ECO:0000259" key="2">
    <source>
        <dbReference type="Pfam" id="PF02120"/>
    </source>
</evidence>
<feature type="compositionally biased region" description="Basic and acidic residues" evidence="1">
    <location>
        <begin position="188"/>
        <end position="197"/>
    </location>
</feature>
<feature type="compositionally biased region" description="Polar residues" evidence="1">
    <location>
        <begin position="198"/>
        <end position="209"/>
    </location>
</feature>
<comment type="caution">
    <text evidence="3">The sequence shown here is derived from an EMBL/GenBank/DDBJ whole genome shotgun (WGS) entry which is preliminary data.</text>
</comment>
<feature type="region of interest" description="Disordered" evidence="1">
    <location>
        <begin position="455"/>
        <end position="526"/>
    </location>
</feature>
<sequence>MIFVDDSLLGAGPIRSANSAGKQKEADAASQRSAFENAFADAGKKKQPTVSISGKAATDGGTQATFVALRNPKTTDAATDIAASGDAAVTDQDSSLSLPGAADDSEMLGSTNAALRAAAKPMLMPQTGEEATVEQEAHHQKSNLTPSDGKGSLRASIDLANLGTNATAGAGQILDEQAGEKLNALLKDPKAHSKHSDSNATTSDEALPSNSLDTAGAAMAPADVSHLLALLGAPQALGTTAQADTTPVLSEFQALAESAGKAKTPKDSAGSKASVGLEADANAVQNSTEAGSDRIFRFTRADGKGQAVFMNVASDEDKAGGGASTTAAKAEAVTVVEARRYLGLAPTSNASTITSQIASNPEWVNSLQSSAEASGPLTEGSTGKVLNTLKIQMHPIDLGTVTATLRLKDDELQVELKVETGDAFRQLSDDQDAMVKALRAQGFAVDQVSVVFNSTDRSGANDTQQQAQNQTGQQGREAAGDRPAEGRRQNNDSGSEPQDRGRWTRNEGTSDASSGAEPGRTGDVYM</sequence>
<feature type="compositionally biased region" description="Low complexity" evidence="1">
    <location>
        <begin position="460"/>
        <end position="474"/>
    </location>
</feature>
<dbReference type="Proteomes" id="UP000585507">
    <property type="component" value="Unassembled WGS sequence"/>
</dbReference>
<evidence type="ECO:0000313" key="4">
    <source>
        <dbReference type="Proteomes" id="UP000585507"/>
    </source>
</evidence>
<dbReference type="InterPro" id="IPR021136">
    <property type="entry name" value="Flagellar_hook_control-like_C"/>
</dbReference>
<organism evidence="3 4">
    <name type="scientific">Rhizobium giardinii</name>
    <dbReference type="NCBI Taxonomy" id="56731"/>
    <lineage>
        <taxon>Bacteria</taxon>
        <taxon>Pseudomonadati</taxon>
        <taxon>Pseudomonadota</taxon>
        <taxon>Alphaproteobacteria</taxon>
        <taxon>Hyphomicrobiales</taxon>
        <taxon>Rhizobiaceae</taxon>
        <taxon>Rhizobium/Agrobacterium group</taxon>
        <taxon>Rhizobium</taxon>
    </lineage>
</organism>
<dbReference type="InterPro" id="IPR038610">
    <property type="entry name" value="FliK-like_C_sf"/>
</dbReference>
<dbReference type="AlphaFoldDB" id="A0A7W8U6S8"/>
<feature type="region of interest" description="Disordered" evidence="1">
    <location>
        <begin position="126"/>
        <end position="152"/>
    </location>
</feature>
<feature type="region of interest" description="Disordered" evidence="1">
    <location>
        <begin position="1"/>
        <end position="32"/>
    </location>
</feature>
<feature type="compositionally biased region" description="Basic and acidic residues" evidence="1">
    <location>
        <begin position="478"/>
        <end position="490"/>
    </location>
</feature>
<feature type="domain" description="Flagellar hook-length control protein-like C-terminal" evidence="2">
    <location>
        <begin position="386"/>
        <end position="455"/>
    </location>
</feature>